<comment type="caution">
    <text evidence="1">The sequence shown here is derived from an EMBL/GenBank/DDBJ whole genome shotgun (WGS) entry which is preliminary data.</text>
</comment>
<accession>A0A839T3P5</accession>
<dbReference type="AlphaFoldDB" id="A0A839T3P5"/>
<dbReference type="EMBL" id="JACHXI010000005">
    <property type="protein sequence ID" value="MBB3102964.1"/>
    <property type="molecule type" value="Genomic_DNA"/>
</dbReference>
<reference evidence="1 2" key="1">
    <citation type="submission" date="2020-08" db="EMBL/GenBank/DDBJ databases">
        <title>Genomic Encyclopedia of Type Strains, Phase III (KMG-III): the genomes of soil and plant-associated and newly described type strains.</title>
        <authorList>
            <person name="Whitman W."/>
        </authorList>
    </citation>
    <scope>NUCLEOTIDE SEQUENCE [LARGE SCALE GENOMIC DNA]</scope>
    <source>
        <strain evidence="1 2">CECT 4462</strain>
    </source>
</reference>
<proteinExistence type="predicted"/>
<gene>
    <name evidence="1" type="ORF">FHR87_001359</name>
</gene>
<dbReference type="Proteomes" id="UP000549250">
    <property type="component" value="Unassembled WGS sequence"/>
</dbReference>
<evidence type="ECO:0000313" key="2">
    <source>
        <dbReference type="Proteomes" id="UP000549250"/>
    </source>
</evidence>
<keyword evidence="2" id="KW-1185">Reference proteome</keyword>
<organism evidence="1 2">
    <name type="scientific">Azomonas macrocytogenes</name>
    <name type="common">Azotobacter macrocytogenes</name>
    <dbReference type="NCBI Taxonomy" id="69962"/>
    <lineage>
        <taxon>Bacteria</taxon>
        <taxon>Pseudomonadati</taxon>
        <taxon>Pseudomonadota</taxon>
        <taxon>Gammaproteobacteria</taxon>
        <taxon>Pseudomonadales</taxon>
        <taxon>Pseudomonadaceae</taxon>
        <taxon>Azomonas</taxon>
    </lineage>
</organism>
<sequence>MPAMSHDAFLLVIPLAPSMTTLFSRLVAAVMANTGNQPASACSGVYFAAGDGAMRTNGTV</sequence>
<dbReference type="RefSeq" id="WP_183165937.1">
    <property type="nucleotide sequence ID" value="NZ_JACHXI010000005.1"/>
</dbReference>
<protein>
    <submittedName>
        <fullName evidence="1">Uncharacterized protein</fullName>
    </submittedName>
</protein>
<evidence type="ECO:0000313" key="1">
    <source>
        <dbReference type="EMBL" id="MBB3102964.1"/>
    </source>
</evidence>
<name>A0A839T3P5_AZOMA</name>